<protein>
    <submittedName>
        <fullName evidence="3">Alpha-ribazole-5-phosphate phosphatase</fullName>
    </submittedName>
</protein>
<proteinExistence type="predicted"/>
<name>A0A0R1YB79_9LACO</name>
<dbReference type="AlphaFoldDB" id="A0A0R1YB79"/>
<dbReference type="InterPro" id="IPR029033">
    <property type="entry name" value="His_PPase_superfam"/>
</dbReference>
<evidence type="ECO:0000313" key="3">
    <source>
        <dbReference type="EMBL" id="KRM39601.1"/>
    </source>
</evidence>
<organism evidence="3 4">
    <name type="scientific">Lentilactobacillus parafarraginis DSM 18390 = JCM 14109</name>
    <dbReference type="NCBI Taxonomy" id="1423786"/>
    <lineage>
        <taxon>Bacteria</taxon>
        <taxon>Bacillati</taxon>
        <taxon>Bacillota</taxon>
        <taxon>Bacilli</taxon>
        <taxon>Lactobacillales</taxon>
        <taxon>Lactobacillaceae</taxon>
        <taxon>Lentilactobacillus</taxon>
    </lineage>
</organism>
<dbReference type="Gene3D" id="3.40.50.1240">
    <property type="entry name" value="Phosphoglycerate mutase-like"/>
    <property type="match status" value="1"/>
</dbReference>
<comment type="caution">
    <text evidence="3">The sequence shown here is derived from an EMBL/GenBank/DDBJ whole genome shotgun (WGS) entry which is preliminary data.</text>
</comment>
<accession>A0A0R1YB79</accession>
<dbReference type="EMBL" id="AZFZ01000100">
    <property type="protein sequence ID" value="KRM39601.1"/>
    <property type="molecule type" value="Genomic_DNA"/>
</dbReference>
<dbReference type="SUPFAM" id="SSF53254">
    <property type="entry name" value="Phosphoglycerate mutase-like"/>
    <property type="match status" value="1"/>
</dbReference>
<dbReference type="InterPro" id="IPR001345">
    <property type="entry name" value="PG/BPGM_mutase_AS"/>
</dbReference>
<dbReference type="PANTHER" id="PTHR48100:SF59">
    <property type="entry name" value="ADENOSYLCOBALAMIN_ALPHA-RIBAZOLE PHOSPHATASE"/>
    <property type="match status" value="1"/>
</dbReference>
<evidence type="ECO:0000313" key="4">
    <source>
        <dbReference type="Proteomes" id="UP000051010"/>
    </source>
</evidence>
<dbReference type="PIRSF" id="PIRSF000709">
    <property type="entry name" value="6PFK_2-Ptase"/>
    <property type="match status" value="1"/>
</dbReference>
<dbReference type="InterPro" id="IPR050275">
    <property type="entry name" value="PGM_Phosphatase"/>
</dbReference>
<dbReference type="Proteomes" id="UP000051010">
    <property type="component" value="Unassembled WGS sequence"/>
</dbReference>
<feature type="binding site" evidence="2">
    <location>
        <position position="57"/>
    </location>
    <ligand>
        <name>substrate</name>
    </ligand>
</feature>
<dbReference type="RefSeq" id="WP_054736521.1">
    <property type="nucleotide sequence ID" value="NZ_AZFZ01000100.1"/>
</dbReference>
<feature type="active site" description="Tele-phosphohistidine intermediate" evidence="1">
    <location>
        <position position="8"/>
    </location>
</feature>
<evidence type="ECO:0000256" key="1">
    <source>
        <dbReference type="PIRSR" id="PIRSR613078-1"/>
    </source>
</evidence>
<dbReference type="Pfam" id="PF00300">
    <property type="entry name" value="His_Phos_1"/>
    <property type="match status" value="1"/>
</dbReference>
<feature type="binding site" evidence="2">
    <location>
        <begin position="7"/>
        <end position="14"/>
    </location>
    <ligand>
        <name>substrate</name>
    </ligand>
</feature>
<feature type="active site" description="Proton donor/acceptor" evidence="1">
    <location>
        <position position="82"/>
    </location>
</feature>
<dbReference type="PANTHER" id="PTHR48100">
    <property type="entry name" value="BROAD-SPECIFICITY PHOSPHATASE YOR283W-RELATED"/>
    <property type="match status" value="1"/>
</dbReference>
<dbReference type="CDD" id="cd07067">
    <property type="entry name" value="HP_PGM_like"/>
    <property type="match status" value="1"/>
</dbReference>
<dbReference type="SMART" id="SM00855">
    <property type="entry name" value="PGAM"/>
    <property type="match status" value="1"/>
</dbReference>
<dbReference type="GO" id="GO:0016791">
    <property type="term" value="F:phosphatase activity"/>
    <property type="evidence" value="ECO:0007669"/>
    <property type="project" value="TreeGrafter"/>
</dbReference>
<dbReference type="GO" id="GO:0005737">
    <property type="term" value="C:cytoplasm"/>
    <property type="evidence" value="ECO:0007669"/>
    <property type="project" value="TreeGrafter"/>
</dbReference>
<dbReference type="PATRIC" id="fig|1423786.4.peg.182"/>
<gene>
    <name evidence="3" type="ORF">FD47_GL000183</name>
</gene>
<evidence type="ECO:0000256" key="2">
    <source>
        <dbReference type="PIRSR" id="PIRSR613078-2"/>
    </source>
</evidence>
<dbReference type="InterPro" id="IPR013078">
    <property type="entry name" value="His_Pase_superF_clade-1"/>
</dbReference>
<dbReference type="PROSITE" id="PS00175">
    <property type="entry name" value="PG_MUTASE"/>
    <property type="match status" value="1"/>
</dbReference>
<sequence length="194" mass="22074">MKLLVTRHGETQYNKEKKYYGRTDIELDGLGLKQAEELADKLKATTIDYAIRSDLKRTQQTMDAIMQYHPETKQIVEKGIDEMPFGIWEGLNADQVEARDPKTWAAWLQAPFDVTPAGAEPYRVFEKRVTATLDHYREVLPADSTLMVVAHQGVLRTLYRYWTGGDFWSVDFKAGCYSVFDAGNDGVSLVSLND</sequence>
<reference evidence="3 4" key="1">
    <citation type="journal article" date="2015" name="Genome Announc.">
        <title>Expanding the biotechnology potential of lactobacilli through comparative genomics of 213 strains and associated genera.</title>
        <authorList>
            <person name="Sun Z."/>
            <person name="Harris H.M."/>
            <person name="McCann A."/>
            <person name="Guo C."/>
            <person name="Argimon S."/>
            <person name="Zhang W."/>
            <person name="Yang X."/>
            <person name="Jeffery I.B."/>
            <person name="Cooney J.C."/>
            <person name="Kagawa T.F."/>
            <person name="Liu W."/>
            <person name="Song Y."/>
            <person name="Salvetti E."/>
            <person name="Wrobel A."/>
            <person name="Rasinkangas P."/>
            <person name="Parkhill J."/>
            <person name="Rea M.C."/>
            <person name="O'Sullivan O."/>
            <person name="Ritari J."/>
            <person name="Douillard F.P."/>
            <person name="Paul Ross R."/>
            <person name="Yang R."/>
            <person name="Briner A.E."/>
            <person name="Felis G.E."/>
            <person name="de Vos W.M."/>
            <person name="Barrangou R."/>
            <person name="Klaenhammer T.R."/>
            <person name="Caufield P.W."/>
            <person name="Cui Y."/>
            <person name="Zhang H."/>
            <person name="O'Toole P.W."/>
        </authorList>
    </citation>
    <scope>NUCLEOTIDE SEQUENCE [LARGE SCALE GENOMIC DNA]</scope>
    <source>
        <strain evidence="3 4">DSM 18390</strain>
    </source>
</reference>